<evidence type="ECO:0000313" key="3">
    <source>
        <dbReference type="EMBL" id="KAH7268525.1"/>
    </source>
</evidence>
<keyword evidence="2" id="KW-1133">Transmembrane helix</keyword>
<keyword evidence="4" id="KW-1185">Reference proteome</keyword>
<proteinExistence type="predicted"/>
<dbReference type="EMBL" id="JAGTJS010000005">
    <property type="protein sequence ID" value="KAH7268525.1"/>
    <property type="molecule type" value="Genomic_DNA"/>
</dbReference>
<dbReference type="Proteomes" id="UP000736672">
    <property type="component" value="Unassembled WGS sequence"/>
</dbReference>
<dbReference type="AlphaFoldDB" id="A0A9P9R815"/>
<feature type="transmembrane region" description="Helical" evidence="2">
    <location>
        <begin position="21"/>
        <end position="46"/>
    </location>
</feature>
<sequence length="475" mass="53045">MHSSWFSYPISRPYPFRWFTPVTLVGCVVLAVVFTLINLGSSGFYLKSEFTSDPNSTISGKTEWFMKPQFSWENSLEPKCEPKMLSTVKSLKRVNDSDAKSVENFPSTPYLNNTLEDCFLDRASLKLKKSDAIGSRTWWISWSAASTLEATAACSVMTQLGRVNISLALQYSGGTDHLYGLLNAYLAGVWQIMSLTQQVSDGKEDHYWAFGDILYIRNLSEQDIRTIDFFRSDAWIASSHGRIVTTSMVTVDSPLGFANDFSDTKNLTYLFENPKDPLSPVATEGLHYAKPLHSLISIDLGNCQAPNILLNDDDLKYAIDTPESPNRKPKKDLDYRTGKYKGSMDRYSKIPRPNTFYNKNLTFLDEPYDEFRPLTGKLGCQNSTIAAQYLCSVPKSKSIGTMILAILIANLVFLQAAWRLLGLIAQGMLPNADPDAMVCEGCLKGNYAMEQVSSRPVSRLSGTDSRNESTVQLVP</sequence>
<accession>A0A9P9R815</accession>
<keyword evidence="2" id="KW-0472">Membrane</keyword>
<comment type="caution">
    <text evidence="3">The sequence shown here is derived from an EMBL/GenBank/DDBJ whole genome shotgun (WGS) entry which is preliminary data.</text>
</comment>
<evidence type="ECO:0000256" key="2">
    <source>
        <dbReference type="SAM" id="Phobius"/>
    </source>
</evidence>
<feature type="region of interest" description="Disordered" evidence="1">
    <location>
        <begin position="455"/>
        <end position="475"/>
    </location>
</feature>
<feature type="transmembrane region" description="Helical" evidence="2">
    <location>
        <begin position="399"/>
        <end position="421"/>
    </location>
</feature>
<name>A0A9P9R815_FUSSL</name>
<keyword evidence="2" id="KW-0812">Transmembrane</keyword>
<protein>
    <submittedName>
        <fullName evidence="3">Uncharacterized protein</fullName>
    </submittedName>
</protein>
<reference evidence="3" key="1">
    <citation type="journal article" date="2021" name="Nat. Commun.">
        <title>Genetic determinants of endophytism in the Arabidopsis root mycobiome.</title>
        <authorList>
            <person name="Mesny F."/>
            <person name="Miyauchi S."/>
            <person name="Thiergart T."/>
            <person name="Pickel B."/>
            <person name="Atanasova L."/>
            <person name="Karlsson M."/>
            <person name="Huettel B."/>
            <person name="Barry K.W."/>
            <person name="Haridas S."/>
            <person name="Chen C."/>
            <person name="Bauer D."/>
            <person name="Andreopoulos W."/>
            <person name="Pangilinan J."/>
            <person name="LaButti K."/>
            <person name="Riley R."/>
            <person name="Lipzen A."/>
            <person name="Clum A."/>
            <person name="Drula E."/>
            <person name="Henrissat B."/>
            <person name="Kohler A."/>
            <person name="Grigoriev I.V."/>
            <person name="Martin F.M."/>
            <person name="Hacquard S."/>
        </authorList>
    </citation>
    <scope>NUCLEOTIDE SEQUENCE</scope>
    <source>
        <strain evidence="3">FSSC 5 MPI-SDFR-AT-0091</strain>
    </source>
</reference>
<organism evidence="3 4">
    <name type="scientific">Fusarium solani</name>
    <name type="common">Filamentous fungus</name>
    <dbReference type="NCBI Taxonomy" id="169388"/>
    <lineage>
        <taxon>Eukaryota</taxon>
        <taxon>Fungi</taxon>
        <taxon>Dikarya</taxon>
        <taxon>Ascomycota</taxon>
        <taxon>Pezizomycotina</taxon>
        <taxon>Sordariomycetes</taxon>
        <taxon>Hypocreomycetidae</taxon>
        <taxon>Hypocreales</taxon>
        <taxon>Nectriaceae</taxon>
        <taxon>Fusarium</taxon>
        <taxon>Fusarium solani species complex</taxon>
    </lineage>
</organism>
<evidence type="ECO:0000313" key="4">
    <source>
        <dbReference type="Proteomes" id="UP000736672"/>
    </source>
</evidence>
<dbReference type="OrthoDB" id="3220769at2759"/>
<gene>
    <name evidence="3" type="ORF">B0J15DRAFT_578692</name>
</gene>
<evidence type="ECO:0000256" key="1">
    <source>
        <dbReference type="SAM" id="MobiDB-lite"/>
    </source>
</evidence>